<dbReference type="EMBL" id="LBUE01000013">
    <property type="protein sequence ID" value="KKQ55835.1"/>
    <property type="molecule type" value="Genomic_DNA"/>
</dbReference>
<evidence type="ECO:0000256" key="5">
    <source>
        <dbReference type="ARBA" id="ARBA00022741"/>
    </source>
</evidence>
<dbReference type="InterPro" id="IPR012340">
    <property type="entry name" value="NA-bd_OB-fold"/>
</dbReference>
<dbReference type="STRING" id="1618583.US75_C0013G0011"/>
<dbReference type="PANTHER" id="PTHR43450:SF1">
    <property type="entry name" value="ASPARTATE--TRNA LIGASE, CYTOPLASMIC"/>
    <property type="match status" value="1"/>
</dbReference>
<dbReference type="Gene3D" id="3.30.930.10">
    <property type="entry name" value="Bira Bifunctional Protein, Domain 2"/>
    <property type="match status" value="1"/>
</dbReference>
<dbReference type="AlphaFoldDB" id="A0A0G0IXQ0"/>
<evidence type="ECO:0000256" key="7">
    <source>
        <dbReference type="ARBA" id="ARBA00022917"/>
    </source>
</evidence>
<dbReference type="InterPro" id="IPR045864">
    <property type="entry name" value="aa-tRNA-synth_II/BPL/LPL"/>
</dbReference>
<keyword evidence="8" id="KW-0030">Aminoacyl-tRNA synthetase</keyword>
<reference evidence="10 11" key="1">
    <citation type="journal article" date="2015" name="Nature">
        <title>rRNA introns, odd ribosomes, and small enigmatic genomes across a large radiation of phyla.</title>
        <authorList>
            <person name="Brown C.T."/>
            <person name="Hug L.A."/>
            <person name="Thomas B.C."/>
            <person name="Sharon I."/>
            <person name="Castelle C.J."/>
            <person name="Singh A."/>
            <person name="Wilkins M.J."/>
            <person name="Williams K.H."/>
            <person name="Banfield J.F."/>
        </authorList>
    </citation>
    <scope>NUCLEOTIDE SEQUENCE [LARGE SCALE GENOMIC DNA]</scope>
</reference>
<sequence>MRTLAIDTLQKTGEKVTLMGHVDNVRDHGKITFIDFRDRSGIIQCVGQNLEKVNLQSAVEISGIVNKRPENMVNKNIASGAVEIWIEDLKVLSQADELPFDMGKEVLDLQLPTLLDYRTLTLRHGKVSKIFKVQETLMEGFRRASKSIGCTEIFTPTISASSTEGGTEVFKVKYYDHDAFLVQSPQLYKQMLVPVFERVYLVSRAYRAEPSVTTRHLSESIQMDCELGFVDFEELLDAMEFVGRETVSYAVECNKEILKDYGVEDIKINKEIPRLTLREAQKIIKERTGIDHTNEIDMMPEDEREICKWAHEEKNSDFVTITHFPTKKRAFYTMPDPVDPEYSLSFDLLFKGVEILSGSQRINDHNKLVAIIKEKGMDPESFKMYLQAFKYGMPPEGGFSFGLERITMLLLNLANVREASLFPRDMERVDFRLSSKKKETKKKK</sequence>
<dbReference type="PRINTS" id="PR01042">
    <property type="entry name" value="TRNASYNTHASP"/>
</dbReference>
<dbReference type="GO" id="GO:0003723">
    <property type="term" value="F:RNA binding"/>
    <property type="evidence" value="ECO:0007669"/>
    <property type="project" value="TreeGrafter"/>
</dbReference>
<dbReference type="PATRIC" id="fig|1618583.3.peg.623"/>
<feature type="domain" description="Aminoacyl-transfer RNA synthetases class-II family profile" evidence="9">
    <location>
        <begin position="131"/>
        <end position="423"/>
    </location>
</feature>
<dbReference type="GO" id="GO:0004815">
    <property type="term" value="F:aspartate-tRNA ligase activity"/>
    <property type="evidence" value="ECO:0007669"/>
    <property type="project" value="InterPro"/>
</dbReference>
<gene>
    <name evidence="10" type="ORF">US75_C0013G0011</name>
</gene>
<dbReference type="Pfam" id="PF00152">
    <property type="entry name" value="tRNA-synt_2"/>
    <property type="match status" value="1"/>
</dbReference>
<dbReference type="InterPro" id="IPR004365">
    <property type="entry name" value="NA-bd_OB_tRNA"/>
</dbReference>
<dbReference type="SUPFAM" id="SSF55681">
    <property type="entry name" value="Class II aaRS and biotin synthetases"/>
    <property type="match status" value="1"/>
</dbReference>
<evidence type="ECO:0000256" key="2">
    <source>
        <dbReference type="ARBA" id="ARBA00005312"/>
    </source>
</evidence>
<protein>
    <submittedName>
        <fullName evidence="10">Aspartate-tRNA ligase</fullName>
    </submittedName>
</protein>
<comment type="similarity">
    <text evidence="2">Belongs to the class-II aminoacyl-tRNA synthetase family. Type 2 subfamily.</text>
</comment>
<evidence type="ECO:0000256" key="6">
    <source>
        <dbReference type="ARBA" id="ARBA00022840"/>
    </source>
</evidence>
<evidence type="ECO:0000313" key="10">
    <source>
        <dbReference type="EMBL" id="KKQ55835.1"/>
    </source>
</evidence>
<dbReference type="GO" id="GO:0006422">
    <property type="term" value="P:aspartyl-tRNA aminoacylation"/>
    <property type="evidence" value="ECO:0007669"/>
    <property type="project" value="InterPro"/>
</dbReference>
<evidence type="ECO:0000256" key="3">
    <source>
        <dbReference type="ARBA" id="ARBA00022490"/>
    </source>
</evidence>
<keyword evidence="3" id="KW-0963">Cytoplasm</keyword>
<comment type="caution">
    <text evidence="10">The sequence shown here is derived from an EMBL/GenBank/DDBJ whole genome shotgun (WGS) entry which is preliminary data.</text>
</comment>
<dbReference type="InterPro" id="IPR004523">
    <property type="entry name" value="Asp-tRNA_synthase_2"/>
</dbReference>
<dbReference type="GO" id="GO:0017101">
    <property type="term" value="C:aminoacyl-tRNA synthetase multienzyme complex"/>
    <property type="evidence" value="ECO:0007669"/>
    <property type="project" value="TreeGrafter"/>
</dbReference>
<dbReference type="Gene3D" id="2.40.50.140">
    <property type="entry name" value="Nucleic acid-binding proteins"/>
    <property type="match status" value="1"/>
</dbReference>
<dbReference type="NCBIfam" id="NF003483">
    <property type="entry name" value="PRK05159.1"/>
    <property type="match status" value="1"/>
</dbReference>
<keyword evidence="6" id="KW-0067">ATP-binding</keyword>
<name>A0A0G0IXQ0_9BACT</name>
<dbReference type="InterPro" id="IPR002312">
    <property type="entry name" value="Asp/Asn-tRNA-synth_IIb"/>
</dbReference>
<evidence type="ECO:0000256" key="8">
    <source>
        <dbReference type="ARBA" id="ARBA00023146"/>
    </source>
</evidence>
<dbReference type="Proteomes" id="UP000034096">
    <property type="component" value="Unassembled WGS sequence"/>
</dbReference>
<dbReference type="SUPFAM" id="SSF50249">
    <property type="entry name" value="Nucleic acid-binding proteins"/>
    <property type="match status" value="1"/>
</dbReference>
<proteinExistence type="inferred from homology"/>
<keyword evidence="7" id="KW-0648">Protein biosynthesis</keyword>
<dbReference type="InterPro" id="IPR004364">
    <property type="entry name" value="Aa-tRNA-synt_II"/>
</dbReference>
<keyword evidence="4 10" id="KW-0436">Ligase</keyword>
<dbReference type="InterPro" id="IPR006195">
    <property type="entry name" value="aa-tRNA-synth_II"/>
</dbReference>
<organism evidence="10 11">
    <name type="scientific">Candidatus Woesebacteria bacterium GW2011_GWC1_38_13</name>
    <dbReference type="NCBI Taxonomy" id="1618583"/>
    <lineage>
        <taxon>Bacteria</taxon>
        <taxon>Candidatus Woeseibacteriota</taxon>
    </lineage>
</organism>
<evidence type="ECO:0000259" key="9">
    <source>
        <dbReference type="PROSITE" id="PS50862"/>
    </source>
</evidence>
<evidence type="ECO:0000256" key="1">
    <source>
        <dbReference type="ARBA" id="ARBA00004496"/>
    </source>
</evidence>
<keyword evidence="5" id="KW-0547">Nucleotide-binding</keyword>
<dbReference type="PANTHER" id="PTHR43450">
    <property type="entry name" value="ASPARTYL-TRNA SYNTHETASE"/>
    <property type="match status" value="1"/>
</dbReference>
<accession>A0A0G0IXQ0</accession>
<dbReference type="GO" id="GO:0005524">
    <property type="term" value="F:ATP binding"/>
    <property type="evidence" value="ECO:0007669"/>
    <property type="project" value="UniProtKB-KW"/>
</dbReference>
<dbReference type="GO" id="GO:0005829">
    <property type="term" value="C:cytosol"/>
    <property type="evidence" value="ECO:0007669"/>
    <property type="project" value="TreeGrafter"/>
</dbReference>
<dbReference type="PROSITE" id="PS50862">
    <property type="entry name" value="AA_TRNA_LIGASE_II"/>
    <property type="match status" value="1"/>
</dbReference>
<dbReference type="Pfam" id="PF01336">
    <property type="entry name" value="tRNA_anti-codon"/>
    <property type="match status" value="1"/>
</dbReference>
<comment type="subcellular location">
    <subcellularLocation>
        <location evidence="1">Cytoplasm</location>
    </subcellularLocation>
</comment>
<evidence type="ECO:0000256" key="4">
    <source>
        <dbReference type="ARBA" id="ARBA00022598"/>
    </source>
</evidence>
<evidence type="ECO:0000313" key="11">
    <source>
        <dbReference type="Proteomes" id="UP000034096"/>
    </source>
</evidence>